<sequence length="86" mass="9699">MCHSQSKPSQVNFAGYGGRNMVQVHQPFSVSAKYAQDRHVRLTLTSSWCCLVDTNESSATTYNALAEVSKKRDMAHLWPDFDRFAS</sequence>
<dbReference type="RefSeq" id="XP_001802736.1">
    <property type="nucleotide sequence ID" value="XM_001802684.1"/>
</dbReference>
<protein>
    <submittedName>
        <fullName evidence="1">Uncharacterized protein</fullName>
    </submittedName>
</protein>
<reference evidence="2" key="1">
    <citation type="journal article" date="2007" name="Plant Cell">
        <title>Dothideomycete-plant interactions illuminated by genome sequencing and EST analysis of the wheat pathogen Stagonospora nodorum.</title>
        <authorList>
            <person name="Hane J.K."/>
            <person name="Lowe R.G."/>
            <person name="Solomon P.S."/>
            <person name="Tan K.C."/>
            <person name="Schoch C.L."/>
            <person name="Spatafora J.W."/>
            <person name="Crous P.W."/>
            <person name="Kodira C."/>
            <person name="Birren B.W."/>
            <person name="Galagan J.E."/>
            <person name="Torriani S.F."/>
            <person name="McDonald B.A."/>
            <person name="Oliver R.P."/>
        </authorList>
    </citation>
    <scope>NUCLEOTIDE SEQUENCE [LARGE SCALE GENOMIC DNA]</scope>
    <source>
        <strain evidence="2">SN15 / ATCC MYA-4574 / FGSC 10173</strain>
    </source>
</reference>
<evidence type="ECO:0000313" key="1">
    <source>
        <dbReference type="EMBL" id="EAT80329.2"/>
    </source>
</evidence>
<dbReference type="AlphaFoldDB" id="Q0U6U8"/>
<dbReference type="GeneID" id="5979645"/>
<proteinExistence type="predicted"/>
<dbReference type="InParanoid" id="Q0U6U8"/>
<dbReference type="KEGG" id="pno:SNOG_12516"/>
<evidence type="ECO:0000313" key="2">
    <source>
        <dbReference type="Proteomes" id="UP000001055"/>
    </source>
</evidence>
<dbReference type="EMBL" id="CH445346">
    <property type="protein sequence ID" value="EAT80329.2"/>
    <property type="molecule type" value="Genomic_DNA"/>
</dbReference>
<name>Q0U6U8_PHANO</name>
<organism evidence="1 2">
    <name type="scientific">Phaeosphaeria nodorum (strain SN15 / ATCC MYA-4574 / FGSC 10173)</name>
    <name type="common">Glume blotch fungus</name>
    <name type="synonym">Parastagonospora nodorum</name>
    <dbReference type="NCBI Taxonomy" id="321614"/>
    <lineage>
        <taxon>Eukaryota</taxon>
        <taxon>Fungi</taxon>
        <taxon>Dikarya</taxon>
        <taxon>Ascomycota</taxon>
        <taxon>Pezizomycotina</taxon>
        <taxon>Dothideomycetes</taxon>
        <taxon>Pleosporomycetidae</taxon>
        <taxon>Pleosporales</taxon>
        <taxon>Pleosporineae</taxon>
        <taxon>Phaeosphaeriaceae</taxon>
        <taxon>Parastagonospora</taxon>
    </lineage>
</organism>
<gene>
    <name evidence="1" type="ORF">SNOG_12516</name>
</gene>
<dbReference type="Proteomes" id="UP000001055">
    <property type="component" value="Unassembled WGS sequence"/>
</dbReference>
<accession>Q0U6U8</accession>